<dbReference type="InterPro" id="IPR008538">
    <property type="entry name" value="Uma2"/>
</dbReference>
<organism evidence="2 3">
    <name type="scientific">Thiothrix nivea (strain ATCC 35100 / DSM 5205 / JP2)</name>
    <dbReference type="NCBI Taxonomy" id="870187"/>
    <lineage>
        <taxon>Bacteria</taxon>
        <taxon>Pseudomonadati</taxon>
        <taxon>Pseudomonadota</taxon>
        <taxon>Gammaproteobacteria</taxon>
        <taxon>Thiotrichales</taxon>
        <taxon>Thiotrichaceae</taxon>
        <taxon>Thiothrix</taxon>
    </lineage>
</organism>
<sequence length="197" mass="22370">MGYALLKDSRISPDEYLAGEQIADEKYEYIDGEVYAMAGAADRHVKVSGNTYAMIKTHLRGSGCSTYIADMKVRIGEDEAFFYPDVMVTCDPADQLPEQDYTKNAPKLIIEVLSPSTESRDRGSKFMHYRQLASLQEYVLIDPTHYYVEVFRRQNADEWLLRTCQGQDTSLILQSIGLTLSLLDLYEDVRFDVPPSA</sequence>
<dbReference type="EMBL" id="JH651384">
    <property type="protein sequence ID" value="EIJ34287.1"/>
    <property type="molecule type" value="Genomic_DNA"/>
</dbReference>
<dbReference type="Gene3D" id="3.90.1570.10">
    <property type="entry name" value="tt1808, chain A"/>
    <property type="match status" value="1"/>
</dbReference>
<dbReference type="AlphaFoldDB" id="A0A656HCZ2"/>
<accession>A0A656HCZ2</accession>
<dbReference type="PANTHER" id="PTHR36558">
    <property type="entry name" value="GLR1098 PROTEIN"/>
    <property type="match status" value="1"/>
</dbReference>
<dbReference type="Pfam" id="PF05685">
    <property type="entry name" value="Uma2"/>
    <property type="match status" value="1"/>
</dbReference>
<dbReference type="SUPFAM" id="SSF52980">
    <property type="entry name" value="Restriction endonuclease-like"/>
    <property type="match status" value="1"/>
</dbReference>
<keyword evidence="3" id="KW-1185">Reference proteome</keyword>
<gene>
    <name evidence="2" type="ORF">Thini_1704</name>
</gene>
<protein>
    <recommendedName>
        <fullName evidence="1">Putative restriction endonuclease domain-containing protein</fullName>
    </recommendedName>
</protein>
<evidence type="ECO:0000259" key="1">
    <source>
        <dbReference type="Pfam" id="PF05685"/>
    </source>
</evidence>
<name>A0A656HCZ2_THINJ</name>
<reference evidence="3" key="1">
    <citation type="journal article" date="2011" name="Stand. Genomic Sci.">
        <title>Genome sequence of the filamentous, gliding Thiothrix nivea neotype strain (JP2(T)).</title>
        <authorList>
            <person name="Lapidus A."/>
            <person name="Nolan M."/>
            <person name="Lucas S."/>
            <person name="Glavina Del Rio T."/>
            <person name="Tice H."/>
            <person name="Cheng J.F."/>
            <person name="Tapia R."/>
            <person name="Han C."/>
            <person name="Goodwin L."/>
            <person name="Pitluck S."/>
            <person name="Liolios K."/>
            <person name="Pagani I."/>
            <person name="Ivanova N."/>
            <person name="Huntemann M."/>
            <person name="Mavromatis K."/>
            <person name="Mikhailova N."/>
            <person name="Pati A."/>
            <person name="Chen A."/>
            <person name="Palaniappan K."/>
            <person name="Land M."/>
            <person name="Brambilla E.M."/>
            <person name="Rohde M."/>
            <person name="Abt B."/>
            <person name="Verbarg S."/>
            <person name="Goker M."/>
            <person name="Bristow J."/>
            <person name="Eisen J.A."/>
            <person name="Markowitz V."/>
            <person name="Hugenholtz P."/>
            <person name="Kyrpides N.C."/>
            <person name="Klenk H.P."/>
            <person name="Woyke T."/>
        </authorList>
    </citation>
    <scope>NUCLEOTIDE SEQUENCE [LARGE SCALE GENOMIC DNA]</scope>
    <source>
        <strain evidence="3">ATCC 35100 / DSM 5205 / JP2</strain>
    </source>
</reference>
<dbReference type="InterPro" id="IPR012296">
    <property type="entry name" value="Nuclease_put_TT1808"/>
</dbReference>
<evidence type="ECO:0000313" key="2">
    <source>
        <dbReference type="EMBL" id="EIJ34287.1"/>
    </source>
</evidence>
<proteinExistence type="predicted"/>
<evidence type="ECO:0000313" key="3">
    <source>
        <dbReference type="Proteomes" id="UP000005317"/>
    </source>
</evidence>
<dbReference type="CDD" id="cd06260">
    <property type="entry name" value="DUF820-like"/>
    <property type="match status" value="1"/>
</dbReference>
<dbReference type="Proteomes" id="UP000005317">
    <property type="component" value="Unassembled WGS sequence"/>
</dbReference>
<dbReference type="InterPro" id="IPR011335">
    <property type="entry name" value="Restrct_endonuc-II-like"/>
</dbReference>
<feature type="domain" description="Putative restriction endonuclease" evidence="1">
    <location>
        <begin position="14"/>
        <end position="180"/>
    </location>
</feature>
<dbReference type="PANTHER" id="PTHR36558:SF1">
    <property type="entry name" value="RESTRICTION ENDONUCLEASE DOMAIN-CONTAINING PROTEIN-RELATED"/>
    <property type="match status" value="1"/>
</dbReference>